<dbReference type="PANTHER" id="PTHR43133:SF8">
    <property type="entry name" value="RNA POLYMERASE SIGMA FACTOR HI_1459-RELATED"/>
    <property type="match status" value="1"/>
</dbReference>
<dbReference type="InterPro" id="IPR014284">
    <property type="entry name" value="RNA_pol_sigma-70_dom"/>
</dbReference>
<keyword evidence="8" id="KW-1185">Reference proteome</keyword>
<keyword evidence="2" id="KW-0805">Transcription regulation</keyword>
<comment type="caution">
    <text evidence="7">The sequence shown here is derived from an EMBL/GenBank/DDBJ whole genome shotgun (WGS) entry which is preliminary data.</text>
</comment>
<dbReference type="NCBIfam" id="TIGR02937">
    <property type="entry name" value="sigma70-ECF"/>
    <property type="match status" value="1"/>
</dbReference>
<dbReference type="InterPro" id="IPR013324">
    <property type="entry name" value="RNA_pol_sigma_r3/r4-like"/>
</dbReference>
<keyword evidence="5" id="KW-0804">Transcription</keyword>
<evidence type="ECO:0000313" key="7">
    <source>
        <dbReference type="EMBL" id="MDA3613355.1"/>
    </source>
</evidence>
<evidence type="ECO:0000256" key="2">
    <source>
        <dbReference type="ARBA" id="ARBA00023015"/>
    </source>
</evidence>
<proteinExistence type="inferred from homology"/>
<dbReference type="InterPro" id="IPR013325">
    <property type="entry name" value="RNA_pol_sigma_r2"/>
</dbReference>
<comment type="similarity">
    <text evidence="1">Belongs to the sigma-70 factor family. ECF subfamily.</text>
</comment>
<dbReference type="SUPFAM" id="SSF88946">
    <property type="entry name" value="Sigma2 domain of RNA polymerase sigma factors"/>
    <property type="match status" value="1"/>
</dbReference>
<protein>
    <submittedName>
        <fullName evidence="7">Sigma-70 family RNA polymerase sigma factor</fullName>
    </submittedName>
</protein>
<keyword evidence="4" id="KW-0238">DNA-binding</keyword>
<dbReference type="InterPro" id="IPR007627">
    <property type="entry name" value="RNA_pol_sigma70_r2"/>
</dbReference>
<organism evidence="7 8">
    <name type="scientific">Polluticaenibacter yanchengensis</name>
    <dbReference type="NCBI Taxonomy" id="3014562"/>
    <lineage>
        <taxon>Bacteria</taxon>
        <taxon>Pseudomonadati</taxon>
        <taxon>Bacteroidota</taxon>
        <taxon>Chitinophagia</taxon>
        <taxon>Chitinophagales</taxon>
        <taxon>Chitinophagaceae</taxon>
        <taxon>Polluticaenibacter</taxon>
    </lineage>
</organism>
<accession>A0ABT4UGL7</accession>
<evidence type="ECO:0000256" key="4">
    <source>
        <dbReference type="ARBA" id="ARBA00023125"/>
    </source>
</evidence>
<sequence>MKLEFSEQELLKGFLSNNQRYTSIIYKQNFGLIQNLVLKNNGTADDAKDIFQEAMVILYENAQKPEFELTSQISTYLYAISRRLWLKKLQTSNNSAKLSLTPIESIEESVAADDEIDFKEKQDNDFSLMEAAMKKLGEPCKSLLEAYYIQKKQMHDIADQFGYTNSDNAKNQKYKCLMRLKKLFFAQYKY</sequence>
<dbReference type="SUPFAM" id="SSF88659">
    <property type="entry name" value="Sigma3 and sigma4 domains of RNA polymerase sigma factors"/>
    <property type="match status" value="1"/>
</dbReference>
<dbReference type="PANTHER" id="PTHR43133">
    <property type="entry name" value="RNA POLYMERASE ECF-TYPE SIGMA FACTO"/>
    <property type="match status" value="1"/>
</dbReference>
<feature type="domain" description="RNA polymerase sigma-70 region 2" evidence="6">
    <location>
        <begin position="26"/>
        <end position="90"/>
    </location>
</feature>
<evidence type="ECO:0000256" key="3">
    <source>
        <dbReference type="ARBA" id="ARBA00023082"/>
    </source>
</evidence>
<gene>
    <name evidence="7" type="ORF">O3P16_00935</name>
</gene>
<dbReference type="RefSeq" id="WP_407029687.1">
    <property type="nucleotide sequence ID" value="NZ_JAQGEF010000001.1"/>
</dbReference>
<evidence type="ECO:0000259" key="6">
    <source>
        <dbReference type="Pfam" id="PF04542"/>
    </source>
</evidence>
<reference evidence="7 8" key="1">
    <citation type="submission" date="2022-12" db="EMBL/GenBank/DDBJ databases">
        <title>Chitinophagaceae gen. sp. nov., a new member of the family Chitinophagaceae, isolated from soil in a chemical factory.</title>
        <authorList>
            <person name="Ke Z."/>
        </authorList>
    </citation>
    <scope>NUCLEOTIDE SEQUENCE [LARGE SCALE GENOMIC DNA]</scope>
    <source>
        <strain evidence="7 8">LY-5</strain>
    </source>
</reference>
<dbReference type="Proteomes" id="UP001210231">
    <property type="component" value="Unassembled WGS sequence"/>
</dbReference>
<evidence type="ECO:0000313" key="8">
    <source>
        <dbReference type="Proteomes" id="UP001210231"/>
    </source>
</evidence>
<evidence type="ECO:0000256" key="1">
    <source>
        <dbReference type="ARBA" id="ARBA00010641"/>
    </source>
</evidence>
<evidence type="ECO:0000256" key="5">
    <source>
        <dbReference type="ARBA" id="ARBA00023163"/>
    </source>
</evidence>
<dbReference type="EMBL" id="JAQGEF010000001">
    <property type="protein sequence ID" value="MDA3613355.1"/>
    <property type="molecule type" value="Genomic_DNA"/>
</dbReference>
<dbReference type="InterPro" id="IPR039425">
    <property type="entry name" value="RNA_pol_sigma-70-like"/>
</dbReference>
<name>A0ABT4UGL7_9BACT</name>
<dbReference type="Gene3D" id="1.10.1740.10">
    <property type="match status" value="1"/>
</dbReference>
<keyword evidence="3" id="KW-0731">Sigma factor</keyword>
<dbReference type="Pfam" id="PF04542">
    <property type="entry name" value="Sigma70_r2"/>
    <property type="match status" value="1"/>
</dbReference>